<reference evidence="2 3" key="1">
    <citation type="journal article" date="2008" name="Proc. Natl. Acad. Sci. U.S.A.">
        <title>Niche adaptation and genome expansion in the chlorophyll d-producing cyanobacterium Acaryochloris marina.</title>
        <authorList>
            <person name="Swingley W.D."/>
            <person name="Chen M."/>
            <person name="Cheung P.C."/>
            <person name="Conrad A.L."/>
            <person name="Dejesa L.C."/>
            <person name="Hao J."/>
            <person name="Honchak B.M."/>
            <person name="Karbach L.E."/>
            <person name="Kurdoglu A."/>
            <person name="Lahiri S."/>
            <person name="Mastrian S.D."/>
            <person name="Miyashita H."/>
            <person name="Page L."/>
            <person name="Ramakrishna P."/>
            <person name="Satoh S."/>
            <person name="Sattley W.M."/>
            <person name="Shimada Y."/>
            <person name="Taylor H.L."/>
            <person name="Tomo T."/>
            <person name="Tsuchiya T."/>
            <person name="Wang Z.T."/>
            <person name="Raymond J."/>
            <person name="Mimuro M."/>
            <person name="Blankenship R.E."/>
            <person name="Touchman J.W."/>
        </authorList>
    </citation>
    <scope>NUCLEOTIDE SEQUENCE [LARGE SCALE GENOMIC DNA]</scope>
    <source>
        <strain evidence="3">MBIC 11017</strain>
    </source>
</reference>
<organism evidence="2 3">
    <name type="scientific">Acaryochloris marina (strain MBIC 11017)</name>
    <dbReference type="NCBI Taxonomy" id="329726"/>
    <lineage>
        <taxon>Bacteria</taxon>
        <taxon>Bacillati</taxon>
        <taxon>Cyanobacteriota</taxon>
        <taxon>Cyanophyceae</taxon>
        <taxon>Acaryochloridales</taxon>
        <taxon>Acaryochloridaceae</taxon>
        <taxon>Acaryochloris</taxon>
    </lineage>
</organism>
<dbReference type="AlphaFoldDB" id="B0C753"/>
<evidence type="ECO:0000313" key="3">
    <source>
        <dbReference type="Proteomes" id="UP000000268"/>
    </source>
</evidence>
<keyword evidence="3" id="KW-1185">Reference proteome</keyword>
<sequence length="41" mass="4339">MQAAAGAGLRRRYCRNPQTSDSTLGMPVGINGCNHPKPPTN</sequence>
<gene>
    <name evidence="2" type="ordered locus">AM1_5064</name>
</gene>
<evidence type="ECO:0000313" key="2">
    <source>
        <dbReference type="EMBL" id="ABW30030.1"/>
    </source>
</evidence>
<dbReference type="EMBL" id="CP000828">
    <property type="protein sequence ID" value="ABW30030.1"/>
    <property type="molecule type" value="Genomic_DNA"/>
</dbReference>
<name>B0C753_ACAM1</name>
<evidence type="ECO:0000256" key="1">
    <source>
        <dbReference type="SAM" id="MobiDB-lite"/>
    </source>
</evidence>
<proteinExistence type="predicted"/>
<dbReference type="KEGG" id="amr:AM1_5064"/>
<protein>
    <submittedName>
        <fullName evidence="2">Uncharacterized protein</fullName>
    </submittedName>
</protein>
<feature type="region of interest" description="Disordered" evidence="1">
    <location>
        <begin position="1"/>
        <end position="41"/>
    </location>
</feature>
<accession>B0C753</accession>
<dbReference type="Proteomes" id="UP000000268">
    <property type="component" value="Chromosome"/>
</dbReference>
<dbReference type="HOGENOM" id="CLU_3264074_0_0_3"/>